<keyword evidence="2" id="KW-1133">Transmembrane helix</keyword>
<proteinExistence type="predicted"/>
<dbReference type="Proteomes" id="UP001358586">
    <property type="component" value="Chromosome 11"/>
</dbReference>
<keyword evidence="2" id="KW-0472">Membrane</keyword>
<dbReference type="EMBL" id="JARKNE010000011">
    <property type="protein sequence ID" value="KAK5785546.1"/>
    <property type="molecule type" value="Genomic_DNA"/>
</dbReference>
<protein>
    <recommendedName>
        <fullName evidence="5">Leucine-rich repeat extensin-like protein 3</fullName>
    </recommendedName>
</protein>
<evidence type="ECO:0000313" key="4">
    <source>
        <dbReference type="Proteomes" id="UP001358586"/>
    </source>
</evidence>
<accession>A0ABR0N4Q4</accession>
<feature type="compositionally biased region" description="Pro residues" evidence="1">
    <location>
        <begin position="15"/>
        <end position="171"/>
    </location>
</feature>
<feature type="transmembrane region" description="Helical" evidence="2">
    <location>
        <begin position="178"/>
        <end position="203"/>
    </location>
</feature>
<keyword evidence="4" id="KW-1185">Reference proteome</keyword>
<dbReference type="PANTHER" id="PTHR35697">
    <property type="entry name" value="OS08G0108300 PROTEIN"/>
    <property type="match status" value="1"/>
</dbReference>
<reference evidence="3 4" key="1">
    <citation type="submission" date="2023-03" db="EMBL/GenBank/DDBJ databases">
        <title>WGS of Gossypium arboreum.</title>
        <authorList>
            <person name="Yu D."/>
        </authorList>
    </citation>
    <scope>NUCLEOTIDE SEQUENCE [LARGE SCALE GENOMIC DNA]</scope>
    <source>
        <tissue evidence="3">Leaf</tissue>
    </source>
</reference>
<gene>
    <name evidence="3" type="ORF">PVK06_040142</name>
</gene>
<evidence type="ECO:0000313" key="3">
    <source>
        <dbReference type="EMBL" id="KAK5785546.1"/>
    </source>
</evidence>
<feature type="region of interest" description="Disordered" evidence="1">
    <location>
        <begin position="1"/>
        <end position="171"/>
    </location>
</feature>
<evidence type="ECO:0008006" key="5">
    <source>
        <dbReference type="Google" id="ProtNLM"/>
    </source>
</evidence>
<evidence type="ECO:0000256" key="2">
    <source>
        <dbReference type="SAM" id="Phobius"/>
    </source>
</evidence>
<name>A0ABR0N4Q4_GOSAR</name>
<organism evidence="3 4">
    <name type="scientific">Gossypium arboreum</name>
    <name type="common">Tree cotton</name>
    <name type="synonym">Gossypium nanking</name>
    <dbReference type="NCBI Taxonomy" id="29729"/>
    <lineage>
        <taxon>Eukaryota</taxon>
        <taxon>Viridiplantae</taxon>
        <taxon>Streptophyta</taxon>
        <taxon>Embryophyta</taxon>
        <taxon>Tracheophyta</taxon>
        <taxon>Spermatophyta</taxon>
        <taxon>Magnoliopsida</taxon>
        <taxon>eudicotyledons</taxon>
        <taxon>Gunneridae</taxon>
        <taxon>Pentapetalae</taxon>
        <taxon>rosids</taxon>
        <taxon>malvids</taxon>
        <taxon>Malvales</taxon>
        <taxon>Malvaceae</taxon>
        <taxon>Malvoideae</taxon>
        <taxon>Gossypium</taxon>
    </lineage>
</organism>
<comment type="caution">
    <text evidence="3">The sequence shown here is derived from an EMBL/GenBank/DDBJ whole genome shotgun (WGS) entry which is preliminary data.</text>
</comment>
<dbReference type="PRINTS" id="PR01217">
    <property type="entry name" value="PRICHEXTENSN"/>
</dbReference>
<evidence type="ECO:0000256" key="1">
    <source>
        <dbReference type="SAM" id="MobiDB-lite"/>
    </source>
</evidence>
<dbReference type="InterPro" id="IPR044950">
    <property type="entry name" value="TED6/7"/>
</dbReference>
<dbReference type="PANTHER" id="PTHR35697:SF1">
    <property type="entry name" value="PROTEIN TRACHEARY ELEMENT DIFFERENTIATION-RELATED 7"/>
    <property type="match status" value="1"/>
</dbReference>
<sequence>MASNSIRTNYFPYFPLSPPHGTPLPPKVSPPKLTPPYKPLSPKVAPPHYIPTPPKAPPAPHNPITPPQPHSVPAPPHHLTPPATQPPPSPTVAPPAPANKPPPSPTVAPPSPSTKPPPSPAIKPPPSPTLTPPPPSPIVPPPPHHPFHPPPPPHSISPPSPPHVIPPPPPPSGHQSTVIVIVFVSIGGLFFFAFLSVALFCFIKKRAKKTVQKTEILSIDEHVKVEEAIVPGPHGAQNTVLLVEDDIRIDEEIKKNKNTSEGLLHSHLKSLQEISHSQACDGYGGSKAS</sequence>
<keyword evidence="2" id="KW-0812">Transmembrane</keyword>